<sequence>MVIVIVFSMARCIEDVRPNGIPTILSEIVAGPIHRIPGHWLATGKLSIANGRQCSRAAANPRPPLAAAPETFDQIVSDPHFSSASSLQELFTASGRLLTGRSGPALGTESAQIARNFPAFGDKHQKRSAVLRSVPHLGDALFPDLH</sequence>
<organism evidence="1 2">
    <name type="scientific">Rhizobium aethiopicum</name>
    <dbReference type="NCBI Taxonomy" id="1138170"/>
    <lineage>
        <taxon>Bacteria</taxon>
        <taxon>Pseudomonadati</taxon>
        <taxon>Pseudomonadota</taxon>
        <taxon>Alphaproteobacteria</taxon>
        <taxon>Hyphomicrobiales</taxon>
        <taxon>Rhizobiaceae</taxon>
        <taxon>Rhizobium/Agrobacterium group</taxon>
        <taxon>Rhizobium</taxon>
    </lineage>
</organism>
<accession>A0A7W6MJA9</accession>
<protein>
    <submittedName>
        <fullName evidence="1">Uncharacterized protein</fullName>
    </submittedName>
</protein>
<dbReference type="Proteomes" id="UP000524492">
    <property type="component" value="Unassembled WGS sequence"/>
</dbReference>
<reference evidence="1 2" key="1">
    <citation type="submission" date="2020-08" db="EMBL/GenBank/DDBJ databases">
        <title>Genomic Encyclopedia of Type Strains, Phase IV (KMG-V): Genome sequencing to study the core and pangenomes of soil and plant-associated prokaryotes.</title>
        <authorList>
            <person name="Whitman W."/>
        </authorList>
    </citation>
    <scope>NUCLEOTIDE SEQUENCE [LARGE SCALE GENOMIC DNA]</scope>
    <source>
        <strain evidence="1 2">SEMIA 4074</strain>
    </source>
</reference>
<proteinExistence type="predicted"/>
<gene>
    <name evidence="1" type="ORF">GGD53_003917</name>
</gene>
<dbReference type="AlphaFoldDB" id="A0A7W6MJA9"/>
<comment type="caution">
    <text evidence="1">The sequence shown here is derived from an EMBL/GenBank/DDBJ whole genome shotgun (WGS) entry which is preliminary data.</text>
</comment>
<dbReference type="EMBL" id="JACIFV010000014">
    <property type="protein sequence ID" value="MBB4193748.1"/>
    <property type="molecule type" value="Genomic_DNA"/>
</dbReference>
<name>A0A7W6MJA9_9HYPH</name>
<dbReference type="RefSeq" id="WP_184458382.1">
    <property type="nucleotide sequence ID" value="NZ_JACIFV010000014.1"/>
</dbReference>
<keyword evidence="2" id="KW-1185">Reference proteome</keyword>
<evidence type="ECO:0000313" key="1">
    <source>
        <dbReference type="EMBL" id="MBB4193748.1"/>
    </source>
</evidence>
<evidence type="ECO:0000313" key="2">
    <source>
        <dbReference type="Proteomes" id="UP000524492"/>
    </source>
</evidence>